<proteinExistence type="predicted"/>
<name>A0A0B1TC54_OESDE</name>
<organism evidence="1 2">
    <name type="scientific">Oesophagostomum dentatum</name>
    <name type="common">Nodular worm</name>
    <dbReference type="NCBI Taxonomy" id="61180"/>
    <lineage>
        <taxon>Eukaryota</taxon>
        <taxon>Metazoa</taxon>
        <taxon>Ecdysozoa</taxon>
        <taxon>Nematoda</taxon>
        <taxon>Chromadorea</taxon>
        <taxon>Rhabditida</taxon>
        <taxon>Rhabditina</taxon>
        <taxon>Rhabditomorpha</taxon>
        <taxon>Strongyloidea</taxon>
        <taxon>Strongylidae</taxon>
        <taxon>Oesophagostomum</taxon>
    </lineage>
</organism>
<evidence type="ECO:0000313" key="1">
    <source>
        <dbReference type="EMBL" id="KHJ95118.1"/>
    </source>
</evidence>
<reference evidence="1 2" key="1">
    <citation type="submission" date="2014-03" db="EMBL/GenBank/DDBJ databases">
        <title>Draft genome of the hookworm Oesophagostomum dentatum.</title>
        <authorList>
            <person name="Mitreva M."/>
        </authorList>
    </citation>
    <scope>NUCLEOTIDE SEQUENCE [LARGE SCALE GENOMIC DNA]</scope>
    <source>
        <strain evidence="1 2">OD-Hann</strain>
    </source>
</reference>
<dbReference type="OrthoDB" id="9974378at2759"/>
<dbReference type="PANTHER" id="PTHR47411">
    <property type="entry name" value="B3GNT1, BETA-1,3-N-ACETYLGUCOSAMINYLTRANSFERASE 1, HOMOLOG"/>
    <property type="match status" value="1"/>
</dbReference>
<sequence length="172" mass="20735">MLVYRIFEVSDKVERMPRDKGELERLYKTGDAIVFHARFYPGGHDIPGLKEWFEKNETTDGLFAMDQRYKRATWEPQFVSHWQIPLHDEVFPFQIRDNTVLRWEMCRANYTIDILDDVFMFHKGIKEKSNGARSRAIQRRNSRKFVKAVEVFKQRMDREYPQTKRSCPNPER</sequence>
<gene>
    <name evidence="1" type="ORF">OESDEN_04943</name>
</gene>
<dbReference type="Pfam" id="PF13896">
    <property type="entry name" value="Glyco_transf_49"/>
    <property type="match status" value="1"/>
</dbReference>
<dbReference type="Proteomes" id="UP000053660">
    <property type="component" value="Unassembled WGS sequence"/>
</dbReference>
<accession>A0A0B1TC54</accession>
<keyword evidence="2" id="KW-1185">Reference proteome</keyword>
<evidence type="ECO:0000313" key="2">
    <source>
        <dbReference type="Proteomes" id="UP000053660"/>
    </source>
</evidence>
<dbReference type="EMBL" id="KN550074">
    <property type="protein sequence ID" value="KHJ95118.1"/>
    <property type="molecule type" value="Genomic_DNA"/>
</dbReference>
<dbReference type="PANTHER" id="PTHR47411:SF3">
    <property type="entry name" value="I-BETA-1,3-N-ACETYLGLUCOSAMINYLTRANSFERASE"/>
    <property type="match status" value="1"/>
</dbReference>
<protein>
    <submittedName>
        <fullName evidence="1">Uncharacterized protein</fullName>
    </submittedName>
</protein>
<dbReference type="AlphaFoldDB" id="A0A0B1TC54"/>